<dbReference type="Pfam" id="PF02896">
    <property type="entry name" value="PEP-utilizers_C"/>
    <property type="match status" value="1"/>
</dbReference>
<keyword evidence="25" id="KW-1185">Reference proteome</keyword>
<dbReference type="AlphaFoldDB" id="A0A4Q7KRN3"/>
<dbReference type="GO" id="GO:0008965">
    <property type="term" value="F:phosphoenolpyruvate-protein phosphotransferase activity"/>
    <property type="evidence" value="ECO:0007669"/>
    <property type="project" value="UniProtKB-EC"/>
</dbReference>
<evidence type="ECO:0000256" key="19">
    <source>
        <dbReference type="PIRSR" id="PIRSR000732-2"/>
    </source>
</evidence>
<keyword evidence="12 17" id="KW-0598">Phosphotransferase system</keyword>
<feature type="domain" description="PEP-utilising enzyme mobile" evidence="21">
    <location>
        <begin position="150"/>
        <end position="220"/>
    </location>
</feature>
<dbReference type="InterPro" id="IPR024692">
    <property type="entry name" value="PTS_EI"/>
</dbReference>
<dbReference type="PANTHER" id="PTHR46244">
    <property type="entry name" value="PHOSPHOENOLPYRUVATE-PROTEIN PHOSPHOTRANSFERASE"/>
    <property type="match status" value="1"/>
</dbReference>
<dbReference type="InterPro" id="IPR023151">
    <property type="entry name" value="PEP_util_CS"/>
</dbReference>
<keyword evidence="8 17" id="KW-0813">Transport</keyword>
<dbReference type="InterPro" id="IPR008279">
    <property type="entry name" value="PEP-util_enz_mobile_dom"/>
</dbReference>
<evidence type="ECO:0000256" key="13">
    <source>
        <dbReference type="ARBA" id="ARBA00022723"/>
    </source>
</evidence>
<dbReference type="InterPro" id="IPR008731">
    <property type="entry name" value="PTS_EIN"/>
</dbReference>
<dbReference type="Pfam" id="PF05524">
    <property type="entry name" value="PEP-utilisers_N"/>
    <property type="match status" value="1"/>
</dbReference>
<keyword evidence="11 17" id="KW-0808">Transferase</keyword>
<dbReference type="PANTHER" id="PTHR46244:SF3">
    <property type="entry name" value="PHOSPHOENOLPYRUVATE-PROTEIN PHOSPHOTRANSFERASE"/>
    <property type="match status" value="1"/>
</dbReference>
<dbReference type="InterPro" id="IPR015813">
    <property type="entry name" value="Pyrv/PenolPyrv_kinase-like_dom"/>
</dbReference>
<keyword evidence="9 17" id="KW-0963">Cytoplasm</keyword>
<evidence type="ECO:0000256" key="3">
    <source>
        <dbReference type="ARBA" id="ARBA00002728"/>
    </source>
</evidence>
<name>A0A4Q7KRN3_9PSEU</name>
<evidence type="ECO:0000256" key="10">
    <source>
        <dbReference type="ARBA" id="ARBA00022597"/>
    </source>
</evidence>
<dbReference type="Gene3D" id="3.50.30.10">
    <property type="entry name" value="Phosphohistidine domain"/>
    <property type="match status" value="1"/>
</dbReference>
<keyword evidence="24" id="KW-0670">Pyruvate</keyword>
<keyword evidence="15 17" id="KW-0460">Magnesium</keyword>
<evidence type="ECO:0000256" key="8">
    <source>
        <dbReference type="ARBA" id="ARBA00022448"/>
    </source>
</evidence>
<dbReference type="Proteomes" id="UP000294257">
    <property type="component" value="Unassembled WGS sequence"/>
</dbReference>
<keyword evidence="10 17" id="KW-0762">Sugar transport</keyword>
<protein>
    <recommendedName>
        <fullName evidence="7 17">Phosphoenolpyruvate-protein phosphotransferase</fullName>
        <ecNumber evidence="6 17">2.7.3.9</ecNumber>
    </recommendedName>
    <alternativeName>
        <fullName evidence="16 17">Phosphotransferase system, enzyme I</fullName>
    </alternativeName>
</protein>
<evidence type="ECO:0000313" key="25">
    <source>
        <dbReference type="Proteomes" id="UP000294257"/>
    </source>
</evidence>
<dbReference type="SUPFAM" id="SSF52009">
    <property type="entry name" value="Phosphohistidine domain"/>
    <property type="match status" value="1"/>
</dbReference>
<dbReference type="EC" id="2.7.3.9" evidence="6 17"/>
<dbReference type="GO" id="GO:0046872">
    <property type="term" value="F:metal ion binding"/>
    <property type="evidence" value="ECO:0007669"/>
    <property type="project" value="UniProtKB-KW"/>
</dbReference>
<feature type="binding site" evidence="19">
    <location>
        <begin position="429"/>
        <end position="430"/>
    </location>
    <ligand>
        <name>phosphoenolpyruvate</name>
        <dbReference type="ChEBI" id="CHEBI:58702"/>
    </ligand>
</feature>
<dbReference type="GO" id="GO:0005737">
    <property type="term" value="C:cytoplasm"/>
    <property type="evidence" value="ECO:0007669"/>
    <property type="project" value="UniProtKB-SubCell"/>
</dbReference>
<gene>
    <name evidence="24" type="ORF">EV193_104441</name>
</gene>
<feature type="binding site" evidence="19">
    <location>
        <position position="440"/>
    </location>
    <ligand>
        <name>phosphoenolpyruvate</name>
        <dbReference type="ChEBI" id="CHEBI:58702"/>
    </ligand>
</feature>
<dbReference type="GO" id="GO:0009401">
    <property type="term" value="P:phosphoenolpyruvate-dependent sugar phosphotransferase system"/>
    <property type="evidence" value="ECO:0007669"/>
    <property type="project" value="UniProtKB-KW"/>
</dbReference>
<comment type="subcellular location">
    <subcellularLocation>
        <location evidence="4 17">Cytoplasm</location>
    </subcellularLocation>
</comment>
<keyword evidence="14 17" id="KW-0418">Kinase</keyword>
<comment type="caution">
    <text evidence="24">The sequence shown here is derived from an EMBL/GenBank/DDBJ whole genome shotgun (WGS) entry which is preliminary data.</text>
</comment>
<feature type="binding site" evidence="20">
    <location>
        <position position="430"/>
    </location>
    <ligand>
        <name>Mg(2+)</name>
        <dbReference type="ChEBI" id="CHEBI:18420"/>
    </ligand>
</feature>
<evidence type="ECO:0000256" key="18">
    <source>
        <dbReference type="PIRSR" id="PIRSR000732-1"/>
    </source>
</evidence>
<dbReference type="Pfam" id="PF00391">
    <property type="entry name" value="PEP-utilizers"/>
    <property type="match status" value="1"/>
</dbReference>
<comment type="catalytic activity">
    <reaction evidence="1 17">
        <text>L-histidyl-[protein] + phosphoenolpyruvate = N(pros)-phospho-L-histidyl-[protein] + pyruvate</text>
        <dbReference type="Rhea" id="RHEA:23880"/>
        <dbReference type="Rhea" id="RHEA-COMP:9745"/>
        <dbReference type="Rhea" id="RHEA-COMP:9746"/>
        <dbReference type="ChEBI" id="CHEBI:15361"/>
        <dbReference type="ChEBI" id="CHEBI:29979"/>
        <dbReference type="ChEBI" id="CHEBI:58702"/>
        <dbReference type="ChEBI" id="CHEBI:64837"/>
        <dbReference type="EC" id="2.7.3.9"/>
    </reaction>
</comment>
<dbReference type="InterPro" id="IPR036637">
    <property type="entry name" value="Phosphohistidine_dom_sf"/>
</dbReference>
<evidence type="ECO:0000256" key="11">
    <source>
        <dbReference type="ARBA" id="ARBA00022679"/>
    </source>
</evidence>
<dbReference type="RefSeq" id="WP_130344783.1">
    <property type="nucleotide sequence ID" value="NZ_SGWQ01000004.1"/>
</dbReference>
<keyword evidence="13 17" id="KW-0479">Metal-binding</keyword>
<comment type="function">
    <text evidence="3 17">General (non sugar-specific) component of the phosphoenolpyruvate-dependent sugar phosphotransferase system (sugar PTS). This major carbohydrate active-transport system catalyzes the phosphorylation of incoming sugar substrates concomitantly with their translocation across the cell membrane. Enzyme I transfers the phosphoryl group from phosphoenolpyruvate (PEP) to the phosphoryl carrier protein (HPr).</text>
</comment>
<dbReference type="EMBL" id="SGWQ01000004">
    <property type="protein sequence ID" value="RZS39225.1"/>
    <property type="molecule type" value="Genomic_DNA"/>
</dbReference>
<feature type="domain" description="PEP-utilising enzyme C-terminal" evidence="22">
    <location>
        <begin position="250"/>
        <end position="513"/>
    </location>
</feature>
<organism evidence="24 25">
    <name type="scientific">Herbihabitans rhizosphaerae</name>
    <dbReference type="NCBI Taxonomy" id="1872711"/>
    <lineage>
        <taxon>Bacteria</taxon>
        <taxon>Bacillati</taxon>
        <taxon>Actinomycetota</taxon>
        <taxon>Actinomycetes</taxon>
        <taxon>Pseudonocardiales</taxon>
        <taxon>Pseudonocardiaceae</taxon>
        <taxon>Herbihabitans</taxon>
    </lineage>
</organism>
<feature type="binding site" evidence="20">
    <location>
        <position position="406"/>
    </location>
    <ligand>
        <name>Mg(2+)</name>
        <dbReference type="ChEBI" id="CHEBI:18420"/>
    </ligand>
</feature>
<accession>A0A4Q7KRN3</accession>
<evidence type="ECO:0000313" key="24">
    <source>
        <dbReference type="EMBL" id="RZS39225.1"/>
    </source>
</evidence>
<proteinExistence type="inferred from homology"/>
<dbReference type="InterPro" id="IPR040442">
    <property type="entry name" value="Pyrv_kinase-like_dom_sf"/>
</dbReference>
<sequence length="543" mass="55392">MSEPLTGLGVSPGRTAGPLYRIGPPPALPDVVPPVAEPAAESEQALAALRSVSADLDALAARADGTAAEVLAAEALMAADETLAKAVTAKVEVGRPAAWAITDAVGEQQRAFEELGGYFAERAADLADIRDRAVARLLGLPMPGLPSPGEPYVLVAEDLSPADTALLDPSAVLAVVTVRGGPTSHTAILAKGRGIPAVVGCPNVLALTDGTVIAVDGTLGEVRAIDVSEAAAVRAEAARERALLAEITGPGRTADGHPVPLLLNVGESADLVEDGEGVGLVRTEFLFLDRTSAPSVEEQRQAYVEVFRCAGGRPVVIRTLDAGADKPLPFLGLPEEDNPALGVRGLRVARVRPEVLDDQLAAIARAAVDTEADVRVMAPMVATVEEAVWFAGRVRALGLPAGVMIEVPAAALRAGRILEVVDFISIGTNDLSQYAMAADRMNGDLAALLDPWQPAVLDLIALCADAGRAAGKPVGVCGEAGGDPLLAPVLVGLGVTSLSMSAPSLPAVRASLAGHTLADCQRLAGLARDAGDAASAKAASHTR</sequence>
<evidence type="ECO:0000256" key="7">
    <source>
        <dbReference type="ARBA" id="ARBA00016544"/>
    </source>
</evidence>
<dbReference type="Gene3D" id="3.20.20.60">
    <property type="entry name" value="Phosphoenolpyruvate-binding domains"/>
    <property type="match status" value="1"/>
</dbReference>
<feature type="active site" description="Tele-phosphohistidine intermediate" evidence="18">
    <location>
        <position position="185"/>
    </location>
</feature>
<evidence type="ECO:0000256" key="14">
    <source>
        <dbReference type="ARBA" id="ARBA00022777"/>
    </source>
</evidence>
<evidence type="ECO:0000256" key="2">
    <source>
        <dbReference type="ARBA" id="ARBA00001946"/>
    </source>
</evidence>
<dbReference type="InterPro" id="IPR036618">
    <property type="entry name" value="PtsI_HPr-bd_sf"/>
</dbReference>
<evidence type="ECO:0000256" key="9">
    <source>
        <dbReference type="ARBA" id="ARBA00022490"/>
    </source>
</evidence>
<dbReference type="SUPFAM" id="SSF51621">
    <property type="entry name" value="Phosphoenolpyruvate/pyruvate domain"/>
    <property type="match status" value="1"/>
</dbReference>
<dbReference type="NCBIfam" id="TIGR01417">
    <property type="entry name" value="PTS_I_fam"/>
    <property type="match status" value="1"/>
</dbReference>
<evidence type="ECO:0000256" key="17">
    <source>
        <dbReference type="PIRNR" id="PIRNR000732"/>
    </source>
</evidence>
<feature type="active site" description="Proton donor" evidence="18">
    <location>
        <position position="477"/>
    </location>
</feature>
<evidence type="ECO:0000256" key="5">
    <source>
        <dbReference type="ARBA" id="ARBA00007837"/>
    </source>
</evidence>
<dbReference type="OrthoDB" id="9765468at2"/>
<evidence type="ECO:0000256" key="20">
    <source>
        <dbReference type="PIRSR" id="PIRSR000732-3"/>
    </source>
</evidence>
<dbReference type="PROSITE" id="PS00742">
    <property type="entry name" value="PEP_ENZYMES_2"/>
    <property type="match status" value="1"/>
</dbReference>
<dbReference type="InterPro" id="IPR006318">
    <property type="entry name" value="PTS_EI-like"/>
</dbReference>
<evidence type="ECO:0000259" key="21">
    <source>
        <dbReference type="Pfam" id="PF00391"/>
    </source>
</evidence>
<dbReference type="InterPro" id="IPR050499">
    <property type="entry name" value="PEP-utilizing_PTS_enzyme"/>
</dbReference>
<evidence type="ECO:0000256" key="6">
    <source>
        <dbReference type="ARBA" id="ARBA00012232"/>
    </source>
</evidence>
<evidence type="ECO:0000256" key="1">
    <source>
        <dbReference type="ARBA" id="ARBA00000683"/>
    </source>
</evidence>
<dbReference type="Gene3D" id="1.10.274.10">
    <property type="entry name" value="PtsI, HPr-binding domain"/>
    <property type="match status" value="1"/>
</dbReference>
<evidence type="ECO:0000256" key="15">
    <source>
        <dbReference type="ARBA" id="ARBA00022842"/>
    </source>
</evidence>
<evidence type="ECO:0000259" key="23">
    <source>
        <dbReference type="Pfam" id="PF05524"/>
    </source>
</evidence>
<comment type="similarity">
    <text evidence="5 17">Belongs to the PEP-utilizing enzyme family.</text>
</comment>
<dbReference type="GO" id="GO:0016301">
    <property type="term" value="F:kinase activity"/>
    <property type="evidence" value="ECO:0007669"/>
    <property type="project" value="UniProtKB-KW"/>
</dbReference>
<dbReference type="PRINTS" id="PR01736">
    <property type="entry name" value="PHPHTRNFRASE"/>
</dbReference>
<evidence type="ECO:0000256" key="4">
    <source>
        <dbReference type="ARBA" id="ARBA00004496"/>
    </source>
</evidence>
<feature type="binding site" evidence="19">
    <location>
        <position position="318"/>
    </location>
    <ligand>
        <name>phosphoenolpyruvate</name>
        <dbReference type="ChEBI" id="CHEBI:58702"/>
    </ligand>
</feature>
<dbReference type="InterPro" id="IPR000121">
    <property type="entry name" value="PEP_util_C"/>
</dbReference>
<dbReference type="SUPFAM" id="SSF47831">
    <property type="entry name" value="Enzyme I of the PEP:sugar phosphotransferase system HPr-binding (sub)domain"/>
    <property type="match status" value="1"/>
</dbReference>
<evidence type="ECO:0000256" key="16">
    <source>
        <dbReference type="ARBA" id="ARBA00033235"/>
    </source>
</evidence>
<dbReference type="PIRSF" id="PIRSF000732">
    <property type="entry name" value="PTS_enzyme_I"/>
    <property type="match status" value="1"/>
</dbReference>
<reference evidence="24 25" key="1">
    <citation type="submission" date="2019-02" db="EMBL/GenBank/DDBJ databases">
        <title>Genomic Encyclopedia of Type Strains, Phase IV (KMG-IV): sequencing the most valuable type-strain genomes for metagenomic binning, comparative biology and taxonomic classification.</title>
        <authorList>
            <person name="Goeker M."/>
        </authorList>
    </citation>
    <scope>NUCLEOTIDE SEQUENCE [LARGE SCALE GENOMIC DNA]</scope>
    <source>
        <strain evidence="24 25">DSM 101727</strain>
    </source>
</reference>
<comment type="cofactor">
    <cofactor evidence="2 17 20">
        <name>Mg(2+)</name>
        <dbReference type="ChEBI" id="CHEBI:18420"/>
    </cofactor>
</comment>
<evidence type="ECO:0000259" key="22">
    <source>
        <dbReference type="Pfam" id="PF02896"/>
    </source>
</evidence>
<evidence type="ECO:0000256" key="12">
    <source>
        <dbReference type="ARBA" id="ARBA00022683"/>
    </source>
</evidence>
<feature type="domain" description="Phosphotransferase system enzyme I N-terminal" evidence="23">
    <location>
        <begin position="6"/>
        <end position="122"/>
    </location>
</feature>
<feature type="binding site" evidence="19">
    <location>
        <position position="282"/>
    </location>
    <ligand>
        <name>phosphoenolpyruvate</name>
        <dbReference type="ChEBI" id="CHEBI:58702"/>
    </ligand>
</feature>